<evidence type="ECO:0000256" key="1">
    <source>
        <dbReference type="SAM" id="MobiDB-lite"/>
    </source>
</evidence>
<gene>
    <name evidence="2" type="ORF">F8S09_06655</name>
</gene>
<dbReference type="RefSeq" id="WP_152870414.1">
    <property type="nucleotide sequence ID" value="NZ_WBSL01000002.1"/>
</dbReference>
<sequence>MDPQRRQKIARAGGIAAAVGGNAHQFTSKEARAAGRRGRRAVSESRRHMAEIGRRGGTASSRKNPALDEAALKPEHGR</sequence>
<evidence type="ECO:0000313" key="2">
    <source>
        <dbReference type="EMBL" id="MPY66380.1"/>
    </source>
</evidence>
<comment type="caution">
    <text evidence="2">The sequence shown here is derived from an EMBL/GenBank/DDBJ whole genome shotgun (WGS) entry which is preliminary data.</text>
</comment>
<dbReference type="EMBL" id="WBSL01000002">
    <property type="protein sequence ID" value="MPY66380.1"/>
    <property type="molecule type" value="Genomic_DNA"/>
</dbReference>
<proteinExistence type="predicted"/>
<dbReference type="AlphaFoldDB" id="A0A7X1NVA2"/>
<name>A0A7X1NVA2_9DEIO</name>
<accession>A0A7X1NVA2</accession>
<organism evidence="2 3">
    <name type="scientific">Deinococcus terrestris</name>
    <dbReference type="NCBI Taxonomy" id="2651870"/>
    <lineage>
        <taxon>Bacteria</taxon>
        <taxon>Thermotogati</taxon>
        <taxon>Deinococcota</taxon>
        <taxon>Deinococci</taxon>
        <taxon>Deinococcales</taxon>
        <taxon>Deinococcaceae</taxon>
        <taxon>Deinococcus</taxon>
    </lineage>
</organism>
<reference evidence="2 3" key="1">
    <citation type="submission" date="2019-10" db="EMBL/GenBank/DDBJ databases">
        <title>Deinococcus sp. isolated from soil.</title>
        <authorList>
            <person name="Li Y."/>
            <person name="Wang J."/>
        </authorList>
    </citation>
    <scope>NUCLEOTIDE SEQUENCE [LARGE SCALE GENOMIC DNA]</scope>
    <source>
        <strain evidence="2 3">SDU3-2</strain>
    </source>
</reference>
<feature type="region of interest" description="Disordered" evidence="1">
    <location>
        <begin position="29"/>
        <end position="78"/>
    </location>
</feature>
<dbReference type="Proteomes" id="UP000484842">
    <property type="component" value="Unassembled WGS sequence"/>
</dbReference>
<protein>
    <submittedName>
        <fullName evidence="2">Stress-induced protein</fullName>
    </submittedName>
</protein>
<evidence type="ECO:0000313" key="3">
    <source>
        <dbReference type="Proteomes" id="UP000484842"/>
    </source>
</evidence>
<feature type="compositionally biased region" description="Basic and acidic residues" evidence="1">
    <location>
        <begin position="41"/>
        <end position="54"/>
    </location>
</feature>
<keyword evidence="3" id="KW-1185">Reference proteome</keyword>